<accession>A0A0H2WIS5</accession>
<gene>
    <name evidence="2" type="ordered locus">BMA0848</name>
</gene>
<organism evidence="2 3">
    <name type="scientific">Burkholderia mallei (strain ATCC 23344)</name>
    <dbReference type="NCBI Taxonomy" id="243160"/>
    <lineage>
        <taxon>Bacteria</taxon>
        <taxon>Pseudomonadati</taxon>
        <taxon>Pseudomonadota</taxon>
        <taxon>Betaproteobacteria</taxon>
        <taxon>Burkholderiales</taxon>
        <taxon>Burkholderiaceae</taxon>
        <taxon>Burkholderia</taxon>
        <taxon>pseudomallei group</taxon>
    </lineage>
</organism>
<name>A0A0H2WIS5_BURMA</name>
<dbReference type="AlphaFoldDB" id="A0A0H2WIS5"/>
<sequence length="74" mass="7920">MIQKSSNPQMVRIPTLTTDSSARPCAAHAASHDADGAGCEAGATARACASHAETPRRRRANDRRERPVRTHGRA</sequence>
<evidence type="ECO:0000313" key="3">
    <source>
        <dbReference type="Proteomes" id="UP000006693"/>
    </source>
</evidence>
<dbReference type="HOGENOM" id="CLU_2680592_0_0_4"/>
<evidence type="ECO:0000313" key="2">
    <source>
        <dbReference type="EMBL" id="AAU49137.1"/>
    </source>
</evidence>
<dbReference type="Proteomes" id="UP000006693">
    <property type="component" value="Chromosome 1"/>
</dbReference>
<reference evidence="2 3" key="1">
    <citation type="journal article" date="2004" name="Proc. Natl. Acad. Sci. U.S.A.">
        <title>Structural flexibility in the Burkholderia mallei genome.</title>
        <authorList>
            <person name="Nierman W.C."/>
            <person name="DeShazer D."/>
            <person name="Kim H.S."/>
            <person name="Tettelin H."/>
            <person name="Nelson K.E."/>
            <person name="Feldblyum T."/>
            <person name="Ulrich R.L."/>
            <person name="Ronning C.M."/>
            <person name="Brinkac L.M."/>
            <person name="Daugherty S.C."/>
            <person name="Davidsen T.D."/>
            <person name="Deboy R.T."/>
            <person name="Dimitrov G."/>
            <person name="Dodson R.J."/>
            <person name="Durkin A.S."/>
            <person name="Gwinn M.L."/>
            <person name="Haft D.H."/>
            <person name="Khouri H."/>
            <person name="Kolonay J.F."/>
            <person name="Madupu R."/>
            <person name="Mohammoud Y."/>
            <person name="Nelson W.C."/>
            <person name="Radune D."/>
            <person name="Romero C.M."/>
            <person name="Sarria S."/>
            <person name="Selengut J."/>
            <person name="Shamblin C."/>
            <person name="Sullivan S.A."/>
            <person name="White O."/>
            <person name="Yu Y."/>
            <person name="Zafar N."/>
            <person name="Zhou L."/>
            <person name="Fraser C.M."/>
        </authorList>
    </citation>
    <scope>NUCLEOTIDE SEQUENCE [LARGE SCALE GENOMIC DNA]</scope>
    <source>
        <strain evidence="2 3">ATCC 23344</strain>
    </source>
</reference>
<feature type="region of interest" description="Disordered" evidence="1">
    <location>
        <begin position="46"/>
        <end position="74"/>
    </location>
</feature>
<feature type="compositionally biased region" description="Polar residues" evidence="1">
    <location>
        <begin position="1"/>
        <end position="20"/>
    </location>
</feature>
<keyword evidence="3" id="KW-1185">Reference proteome</keyword>
<dbReference type="EMBL" id="CP000010">
    <property type="protein sequence ID" value="AAU49137.1"/>
    <property type="molecule type" value="Genomic_DNA"/>
</dbReference>
<evidence type="ECO:0000256" key="1">
    <source>
        <dbReference type="SAM" id="MobiDB-lite"/>
    </source>
</evidence>
<protein>
    <submittedName>
        <fullName evidence="2">Uncharacterized protein</fullName>
    </submittedName>
</protein>
<proteinExistence type="predicted"/>
<feature type="region of interest" description="Disordered" evidence="1">
    <location>
        <begin position="1"/>
        <end position="24"/>
    </location>
</feature>
<dbReference type="KEGG" id="bma:BMA0848"/>